<dbReference type="GeneID" id="25901743"/>
<dbReference type="PANTHER" id="PTHR21349:SF0">
    <property type="entry name" value="LARGE RIBOSOMAL SUBUNIT PROTEIN BL21M"/>
    <property type="match status" value="1"/>
</dbReference>
<dbReference type="EMBL" id="KQ241644">
    <property type="protein sequence ID" value="KNC86610.1"/>
    <property type="molecule type" value="Genomic_DNA"/>
</dbReference>
<gene>
    <name evidence="6" type="ORF">SARC_01239</name>
</gene>
<dbReference type="GO" id="GO:0006412">
    <property type="term" value="P:translation"/>
    <property type="evidence" value="ECO:0007669"/>
    <property type="project" value="InterPro"/>
</dbReference>
<evidence type="ECO:0000256" key="2">
    <source>
        <dbReference type="ARBA" id="ARBA00022980"/>
    </source>
</evidence>
<dbReference type="InterPro" id="IPR001787">
    <property type="entry name" value="Ribosomal_bL21"/>
</dbReference>
<evidence type="ECO:0000256" key="3">
    <source>
        <dbReference type="ARBA" id="ARBA00023274"/>
    </source>
</evidence>
<keyword evidence="3" id="KW-0687">Ribonucleoprotein</keyword>
<evidence type="ECO:0000313" key="7">
    <source>
        <dbReference type="Proteomes" id="UP000054560"/>
    </source>
</evidence>
<dbReference type="STRING" id="667725.A0A0L0GC98"/>
<dbReference type="SUPFAM" id="SSF141091">
    <property type="entry name" value="L21p-like"/>
    <property type="match status" value="1"/>
</dbReference>
<dbReference type="PANTHER" id="PTHR21349">
    <property type="entry name" value="50S RIBOSOMAL PROTEIN L21"/>
    <property type="match status" value="1"/>
</dbReference>
<dbReference type="GO" id="GO:0003723">
    <property type="term" value="F:RNA binding"/>
    <property type="evidence" value="ECO:0007669"/>
    <property type="project" value="InterPro"/>
</dbReference>
<keyword evidence="7" id="KW-1185">Reference proteome</keyword>
<accession>A0A0L0GC98</accession>
<comment type="similarity">
    <text evidence="1">Belongs to the bacterial ribosomal protein bL21 family.</text>
</comment>
<dbReference type="GO" id="GO:0003735">
    <property type="term" value="F:structural constituent of ribosome"/>
    <property type="evidence" value="ECO:0007669"/>
    <property type="project" value="InterPro"/>
</dbReference>
<feature type="region of interest" description="Disordered" evidence="5">
    <location>
        <begin position="78"/>
        <end position="101"/>
    </location>
</feature>
<dbReference type="GO" id="GO:0005762">
    <property type="term" value="C:mitochondrial large ribosomal subunit"/>
    <property type="evidence" value="ECO:0007669"/>
    <property type="project" value="TreeGrafter"/>
</dbReference>
<dbReference type="RefSeq" id="XP_014160512.1">
    <property type="nucleotide sequence ID" value="XM_014305037.1"/>
</dbReference>
<protein>
    <recommendedName>
        <fullName evidence="4">Large ribosomal subunit protein bL21m</fullName>
    </recommendedName>
</protein>
<reference evidence="6 7" key="1">
    <citation type="submission" date="2011-02" db="EMBL/GenBank/DDBJ databases">
        <title>The Genome Sequence of Sphaeroforma arctica JP610.</title>
        <authorList>
            <consortium name="The Broad Institute Genome Sequencing Platform"/>
            <person name="Russ C."/>
            <person name="Cuomo C."/>
            <person name="Young S.K."/>
            <person name="Zeng Q."/>
            <person name="Gargeya S."/>
            <person name="Alvarado L."/>
            <person name="Berlin A."/>
            <person name="Chapman S.B."/>
            <person name="Chen Z."/>
            <person name="Freedman E."/>
            <person name="Gellesch M."/>
            <person name="Goldberg J."/>
            <person name="Griggs A."/>
            <person name="Gujja S."/>
            <person name="Heilman E."/>
            <person name="Heiman D."/>
            <person name="Howarth C."/>
            <person name="Mehta T."/>
            <person name="Neiman D."/>
            <person name="Pearson M."/>
            <person name="Roberts A."/>
            <person name="Saif S."/>
            <person name="Shea T."/>
            <person name="Shenoy N."/>
            <person name="Sisk P."/>
            <person name="Stolte C."/>
            <person name="Sykes S."/>
            <person name="White J."/>
            <person name="Yandava C."/>
            <person name="Burger G."/>
            <person name="Gray M.W."/>
            <person name="Holland P.W.H."/>
            <person name="King N."/>
            <person name="Lang F.B.F."/>
            <person name="Roger A.J."/>
            <person name="Ruiz-Trillo I."/>
            <person name="Haas B."/>
            <person name="Nusbaum C."/>
            <person name="Birren B."/>
        </authorList>
    </citation>
    <scope>NUCLEOTIDE SEQUENCE [LARGE SCALE GENOMIC DNA]</scope>
    <source>
        <strain evidence="6 7">JP610</strain>
    </source>
</reference>
<dbReference type="HAMAP" id="MF_01363">
    <property type="entry name" value="Ribosomal_bL21"/>
    <property type="match status" value="1"/>
</dbReference>
<organism evidence="6 7">
    <name type="scientific">Sphaeroforma arctica JP610</name>
    <dbReference type="NCBI Taxonomy" id="667725"/>
    <lineage>
        <taxon>Eukaryota</taxon>
        <taxon>Ichthyosporea</taxon>
        <taxon>Ichthyophonida</taxon>
        <taxon>Sphaeroforma</taxon>
    </lineage>
</organism>
<dbReference type="Proteomes" id="UP000054560">
    <property type="component" value="Unassembled WGS sequence"/>
</dbReference>
<name>A0A0L0GC98_9EUKA</name>
<dbReference type="InterPro" id="IPR036164">
    <property type="entry name" value="bL21-like_sf"/>
</dbReference>
<sequence>MLRSVIGASALRRSLRTSPKCIYRGLSLFTNPTYSEPRSLAQTRAHTHSRTSLSLRSCPQQSIVVGFCKRSVQTEAEVEEKDVPAKQSKKPASPPEKKATAATATEDIQKAIKETAPDDVFAVVHVGGSQYKVTAGDVIVTQTVSAEVGSRIYLEKVLCAGGRNFSLVGAPLLDKSVVRVEAVVTEHSKTEKMVVFKMKRKKNYKRWNGHRQNISTLRIMGIDVKGI</sequence>
<dbReference type="Pfam" id="PF00829">
    <property type="entry name" value="Ribosomal_L21p"/>
    <property type="match status" value="1"/>
</dbReference>
<proteinExistence type="inferred from homology"/>
<keyword evidence="2" id="KW-0689">Ribosomal protein</keyword>
<evidence type="ECO:0000313" key="6">
    <source>
        <dbReference type="EMBL" id="KNC86610.1"/>
    </source>
</evidence>
<dbReference type="NCBIfam" id="TIGR00061">
    <property type="entry name" value="L21"/>
    <property type="match status" value="1"/>
</dbReference>
<dbReference type="InterPro" id="IPR028909">
    <property type="entry name" value="bL21-like"/>
</dbReference>
<evidence type="ECO:0000256" key="4">
    <source>
        <dbReference type="ARBA" id="ARBA00044129"/>
    </source>
</evidence>
<dbReference type="eggNOG" id="KOG1686">
    <property type="taxonomic scope" value="Eukaryota"/>
</dbReference>
<dbReference type="OrthoDB" id="5994at2759"/>
<evidence type="ECO:0000256" key="5">
    <source>
        <dbReference type="SAM" id="MobiDB-lite"/>
    </source>
</evidence>
<dbReference type="AlphaFoldDB" id="A0A0L0GC98"/>
<evidence type="ECO:0000256" key="1">
    <source>
        <dbReference type="ARBA" id="ARBA00008563"/>
    </source>
</evidence>